<dbReference type="OrthoDB" id="9779370at2"/>
<dbReference type="EMBL" id="FNNZ01000008">
    <property type="protein sequence ID" value="SDW74956.1"/>
    <property type="molecule type" value="Genomic_DNA"/>
</dbReference>
<reference evidence="2" key="1">
    <citation type="submission" date="2016-10" db="EMBL/GenBank/DDBJ databases">
        <authorList>
            <person name="Varghese N."/>
            <person name="Submissions S."/>
        </authorList>
    </citation>
    <scope>NUCLEOTIDE SEQUENCE [LARGE SCALE GENOMIC DNA]</scope>
    <source>
        <strain evidence="2">DSM 217</strain>
    </source>
</reference>
<dbReference type="NCBIfam" id="TIGR02807">
    <property type="entry name" value="cas6_cmx6"/>
    <property type="match status" value="1"/>
</dbReference>
<proteinExistence type="predicted"/>
<sequence length="205" mass="22461">MPQGVLQPNRHIIEAAFAIRGDSIPVDHGYALYAALSRQPIAGPWLHEAGDVAIHSIRGLFVGNSLLKLGDKSRLRLRLPAAALPQILPLAGKVLDIDGHQLRIGIPQTTLLHPAAALYAHAVTTRNGQDEDRFDAEIRHQLDGLRIRGKATRGKRRVLRIRDKIVVAHSMLVTELTAQESIDLQEAGLGGRRKMGCGVFNPWRG</sequence>
<dbReference type="STRING" id="1058.SAMN05421783_10820"/>
<gene>
    <name evidence="1" type="ORF">SAMN05421783_10820</name>
</gene>
<evidence type="ECO:0000313" key="2">
    <source>
        <dbReference type="Proteomes" id="UP000198816"/>
    </source>
</evidence>
<name>A0A1H2W393_THIRO</name>
<keyword evidence="2" id="KW-1185">Reference proteome</keyword>
<dbReference type="InterPro" id="IPR014174">
    <property type="entry name" value="CRISPR-assoc_prot_Cas6/Cmx6"/>
</dbReference>
<dbReference type="RefSeq" id="WP_093030925.1">
    <property type="nucleotide sequence ID" value="NZ_FNNZ01000008.1"/>
</dbReference>
<dbReference type="Pfam" id="PF09559">
    <property type="entry name" value="Cas6"/>
    <property type="match status" value="1"/>
</dbReference>
<accession>A0A1H2W393</accession>
<evidence type="ECO:0000313" key="1">
    <source>
        <dbReference type="EMBL" id="SDW74956.1"/>
    </source>
</evidence>
<dbReference type="Proteomes" id="UP000198816">
    <property type="component" value="Unassembled WGS sequence"/>
</dbReference>
<dbReference type="AlphaFoldDB" id="A0A1H2W393"/>
<protein>
    <submittedName>
        <fullName evidence="1">CRISPR-associated protein Cas6, subtype MYXAN</fullName>
    </submittedName>
</protein>
<organism evidence="1 2">
    <name type="scientific">Thiocapsa roseopersicina</name>
    <dbReference type="NCBI Taxonomy" id="1058"/>
    <lineage>
        <taxon>Bacteria</taxon>
        <taxon>Pseudomonadati</taxon>
        <taxon>Pseudomonadota</taxon>
        <taxon>Gammaproteobacteria</taxon>
        <taxon>Chromatiales</taxon>
        <taxon>Chromatiaceae</taxon>
        <taxon>Thiocapsa</taxon>
    </lineage>
</organism>